<dbReference type="AlphaFoldDB" id="A0A6H9V8A3"/>
<reference evidence="1 2" key="1">
    <citation type="submission" date="2019-09" db="EMBL/GenBank/DDBJ databases">
        <title>Screening of Novel Bioactive Compounds from Soil-Associated.</title>
        <authorList>
            <person name="Zhao S."/>
        </authorList>
    </citation>
    <scope>NUCLEOTIDE SEQUENCE [LARGE SCALE GENOMIC DNA]</scope>
    <source>
        <strain evidence="1 2">HIT-DPA4</strain>
    </source>
</reference>
<protein>
    <submittedName>
        <fullName evidence="1">Uncharacterized protein</fullName>
    </submittedName>
</protein>
<dbReference type="RefSeq" id="WP_150945149.1">
    <property type="nucleotide sequence ID" value="NZ_VZRB01000003.1"/>
</dbReference>
<evidence type="ECO:0000313" key="1">
    <source>
        <dbReference type="EMBL" id="KAB1149261.1"/>
    </source>
</evidence>
<gene>
    <name evidence="1" type="ORF">F7R91_05750</name>
</gene>
<accession>A0A6H9V8A3</accession>
<dbReference type="Proteomes" id="UP000442707">
    <property type="component" value="Unassembled WGS sequence"/>
</dbReference>
<keyword evidence="2" id="KW-1185">Reference proteome</keyword>
<proteinExistence type="predicted"/>
<sequence>MNPLTDPTGEDCAVGQSGPVWFLAGTFGSGTADRACTIPSGRAVFFPIINGFAAEPPGEFTYEELREELRAAIDLDQATYEATLDGKRLRLSRAFRAASPPPPFPLTLPEDNLFGAPSGLYDAVSDGYWVLLKPLRRGSHVLTFHGTAPGTDVSVRYRITVS</sequence>
<comment type="caution">
    <text evidence="1">The sequence shown here is derived from an EMBL/GenBank/DDBJ whole genome shotgun (WGS) entry which is preliminary data.</text>
</comment>
<evidence type="ECO:0000313" key="2">
    <source>
        <dbReference type="Proteomes" id="UP000442707"/>
    </source>
</evidence>
<name>A0A6H9V8A3_9ACTN</name>
<dbReference type="EMBL" id="VZRB01000003">
    <property type="protein sequence ID" value="KAB1149261.1"/>
    <property type="molecule type" value="Genomic_DNA"/>
</dbReference>
<organism evidence="1 2">
    <name type="scientific">Streptomyces luteolifulvus</name>
    <dbReference type="NCBI Taxonomy" id="2615112"/>
    <lineage>
        <taxon>Bacteria</taxon>
        <taxon>Bacillati</taxon>
        <taxon>Actinomycetota</taxon>
        <taxon>Actinomycetes</taxon>
        <taxon>Kitasatosporales</taxon>
        <taxon>Streptomycetaceae</taxon>
        <taxon>Streptomyces</taxon>
    </lineage>
</organism>